<keyword evidence="11" id="KW-1185">Reference proteome</keyword>
<dbReference type="InterPro" id="IPR001650">
    <property type="entry name" value="Helicase_C-like"/>
</dbReference>
<comment type="similarity">
    <text evidence="1">Belongs to the helicase family. RecQ subfamily.</text>
</comment>
<dbReference type="Gene3D" id="3.40.50.300">
    <property type="entry name" value="P-loop containing nucleotide triphosphate hydrolases"/>
    <property type="match status" value="2"/>
</dbReference>
<dbReference type="NCBIfam" id="NF041063">
    <property type="entry name" value="DpdF"/>
    <property type="match status" value="1"/>
</dbReference>
<evidence type="ECO:0000313" key="10">
    <source>
        <dbReference type="EMBL" id="MDQ8206668.1"/>
    </source>
</evidence>
<dbReference type="SUPFAM" id="SSF52540">
    <property type="entry name" value="P-loop containing nucleoside triphosphate hydrolases"/>
    <property type="match status" value="1"/>
</dbReference>
<protein>
    <recommendedName>
        <fullName evidence="7">DNA 3'-5' helicase</fullName>
        <ecNumber evidence="7">5.6.2.4</ecNumber>
    </recommendedName>
</protein>
<evidence type="ECO:0000259" key="8">
    <source>
        <dbReference type="PROSITE" id="PS51192"/>
    </source>
</evidence>
<reference evidence="10 11" key="1">
    <citation type="submission" date="2023-04" db="EMBL/GenBank/DDBJ databases">
        <title>A novel bacteria isolated from coastal sediment.</title>
        <authorList>
            <person name="Liu X.-J."/>
            <person name="Du Z.-J."/>
        </authorList>
    </citation>
    <scope>NUCLEOTIDE SEQUENCE [LARGE SCALE GENOMIC DNA]</scope>
    <source>
        <strain evidence="10 11">SDUM461003</strain>
    </source>
</reference>
<gene>
    <name evidence="10" type="primary">dpdF</name>
    <name evidence="10" type="ORF">QEH52_04050</name>
</gene>
<dbReference type="InterPro" id="IPR027417">
    <property type="entry name" value="P-loop_NTPase"/>
</dbReference>
<keyword evidence="5" id="KW-0413">Isomerase</keyword>
<dbReference type="EMBL" id="JARXHW010000006">
    <property type="protein sequence ID" value="MDQ8206668.1"/>
    <property type="molecule type" value="Genomic_DNA"/>
</dbReference>
<organism evidence="10 11">
    <name type="scientific">Thalassobacterium maritimum</name>
    <dbReference type="NCBI Taxonomy" id="3041265"/>
    <lineage>
        <taxon>Bacteria</taxon>
        <taxon>Pseudomonadati</taxon>
        <taxon>Verrucomicrobiota</taxon>
        <taxon>Opitutia</taxon>
        <taxon>Puniceicoccales</taxon>
        <taxon>Coraliomargaritaceae</taxon>
        <taxon>Thalassobacterium</taxon>
    </lineage>
</organism>
<evidence type="ECO:0000256" key="7">
    <source>
        <dbReference type="ARBA" id="ARBA00034808"/>
    </source>
</evidence>
<dbReference type="PANTHER" id="PTHR13710">
    <property type="entry name" value="DNA HELICASE RECQ FAMILY MEMBER"/>
    <property type="match status" value="1"/>
</dbReference>
<evidence type="ECO:0000259" key="9">
    <source>
        <dbReference type="PROSITE" id="PS51194"/>
    </source>
</evidence>
<dbReference type="RefSeq" id="WP_308948776.1">
    <property type="nucleotide sequence ID" value="NZ_JARXHW010000006.1"/>
</dbReference>
<dbReference type="PROSITE" id="PS51192">
    <property type="entry name" value="HELICASE_ATP_BIND_1"/>
    <property type="match status" value="1"/>
</dbReference>
<keyword evidence="3" id="KW-0067">ATP-binding</keyword>
<sequence length="840" mass="94489">MSFEIISQILRNWPDQVVPSEAFEGHHCERLRIALKALQEESALVGDVDLAGLIRFVLRCESVSRGVIARLWVPIELPWPSRGIWESHGCSIGTSPKMGFQIVEADDWSPSWLDHPNPSPFHLVEEGKPVRLEKKVPCDPAVTDRFGITEYLSCAQRDVIRAVALSKQDSINVVVLPTGSGKSLVGLSAALFGPDLGVSIVVVPTIALAYDQMHEAKKHCDGLCVDAWHSNLSAADKKAIKERIRSGQQRILYASPESVVGTLSTSLAVAAQSGLIRAFIVDEAHMISQWGNGFRPEFQSMAGLWRQIRSICPEGRSFRTVLMTATLTDEAFESIATFYGPRENIDVLASVHLRPEPQYFLRHCMSLNEQTERVLETLKHGPRPVILYTTERSLADRWYTRLKDEGYKRVARVHGNTTGPLREQAIQQWRDNEVDIMVATSAFGLGMDKGDIRLVIHACVPETIDRFYQEIGRGGRDGYSTVSMLLWTDRDSKTAHGISTPSVITEELALERWKSLFDRKPERWIEDDVFLADLRSLRPGKSWDSELNKEWNLKTILLLERSGALEIISRPVPEFLQVDGESDESFKQKTEAGLETYWSTCPIRLKRNDTLDPDFWNTVIANSRTKTLDYARINWTRMSQVLKGTEEITAILCKLYQVATVGIDVDVGQNGYPVYPPKGLGWKVSQTLESIFETRSTKLLLVTYPPGIEESRLVDLMIRLVGQGIREVVVPSALRTDVFWTKAFVQLHQKAQPERFVCIRDLGEEDRIGAGGWPLACLTILDASFVGSIFPEELFLVERPLHIILLPEGLQDSRHPGRLIGDVQPPAVVRLSLFRNQLEL</sequence>
<evidence type="ECO:0000256" key="6">
    <source>
        <dbReference type="ARBA" id="ARBA00034617"/>
    </source>
</evidence>
<dbReference type="InterPro" id="IPR014001">
    <property type="entry name" value="Helicase_ATP-bd"/>
</dbReference>
<dbReference type="InterPro" id="IPR011545">
    <property type="entry name" value="DEAD/DEAH_box_helicase_dom"/>
</dbReference>
<dbReference type="Pfam" id="PF00271">
    <property type="entry name" value="Helicase_C"/>
    <property type="match status" value="1"/>
</dbReference>
<comment type="catalytic activity">
    <reaction evidence="6">
        <text>Couples ATP hydrolysis with the unwinding of duplex DNA by translocating in the 3'-5' direction.</text>
        <dbReference type="EC" id="5.6.2.4"/>
    </reaction>
</comment>
<feature type="domain" description="Helicase C-terminal" evidence="9">
    <location>
        <begin position="370"/>
        <end position="525"/>
    </location>
</feature>
<dbReference type="PROSITE" id="PS51194">
    <property type="entry name" value="HELICASE_CTER"/>
    <property type="match status" value="1"/>
</dbReference>
<dbReference type="PANTHER" id="PTHR13710:SF105">
    <property type="entry name" value="ATP-DEPENDENT DNA HELICASE Q1"/>
    <property type="match status" value="1"/>
</dbReference>
<dbReference type="Pfam" id="PF00270">
    <property type="entry name" value="DEAD"/>
    <property type="match status" value="1"/>
</dbReference>
<keyword evidence="2" id="KW-0547">Nucleotide-binding</keyword>
<accession>A0ABU1AR81</accession>
<evidence type="ECO:0000256" key="3">
    <source>
        <dbReference type="ARBA" id="ARBA00022840"/>
    </source>
</evidence>
<evidence type="ECO:0000256" key="5">
    <source>
        <dbReference type="ARBA" id="ARBA00023235"/>
    </source>
</evidence>
<evidence type="ECO:0000256" key="1">
    <source>
        <dbReference type="ARBA" id="ARBA00005446"/>
    </source>
</evidence>
<dbReference type="Proteomes" id="UP001225316">
    <property type="component" value="Unassembled WGS sequence"/>
</dbReference>
<dbReference type="EC" id="5.6.2.4" evidence="7"/>
<evidence type="ECO:0000313" key="11">
    <source>
        <dbReference type="Proteomes" id="UP001225316"/>
    </source>
</evidence>
<dbReference type="SMART" id="SM00487">
    <property type="entry name" value="DEXDc"/>
    <property type="match status" value="1"/>
</dbReference>
<comment type="caution">
    <text evidence="10">The sequence shown here is derived from an EMBL/GenBank/DDBJ whole genome shotgun (WGS) entry which is preliminary data.</text>
</comment>
<proteinExistence type="inferred from homology"/>
<feature type="domain" description="Helicase ATP-binding" evidence="8">
    <location>
        <begin position="163"/>
        <end position="345"/>
    </location>
</feature>
<name>A0ABU1AR81_9BACT</name>
<evidence type="ECO:0000256" key="4">
    <source>
        <dbReference type="ARBA" id="ARBA00023125"/>
    </source>
</evidence>
<keyword evidence="4" id="KW-0238">DNA-binding</keyword>
<dbReference type="SMART" id="SM00490">
    <property type="entry name" value="HELICc"/>
    <property type="match status" value="1"/>
</dbReference>
<evidence type="ECO:0000256" key="2">
    <source>
        <dbReference type="ARBA" id="ARBA00022741"/>
    </source>
</evidence>